<dbReference type="Proteomes" id="UP001500459">
    <property type="component" value="Unassembled WGS sequence"/>
</dbReference>
<organism evidence="2 3">
    <name type="scientific">Aquimarina addita</name>
    <dbReference type="NCBI Taxonomy" id="870485"/>
    <lineage>
        <taxon>Bacteria</taxon>
        <taxon>Pseudomonadati</taxon>
        <taxon>Bacteroidota</taxon>
        <taxon>Flavobacteriia</taxon>
        <taxon>Flavobacteriales</taxon>
        <taxon>Flavobacteriaceae</taxon>
        <taxon>Aquimarina</taxon>
    </lineage>
</organism>
<dbReference type="CDD" id="cd00093">
    <property type="entry name" value="HTH_XRE"/>
    <property type="match status" value="1"/>
</dbReference>
<comment type="caution">
    <text evidence="2">The sequence shown here is derived from an EMBL/GenBank/DDBJ whole genome shotgun (WGS) entry which is preliminary data.</text>
</comment>
<dbReference type="InterPro" id="IPR001387">
    <property type="entry name" value="Cro/C1-type_HTH"/>
</dbReference>
<accession>A0ABP6UMC8</accession>
<keyword evidence="3" id="KW-1185">Reference proteome</keyword>
<protein>
    <recommendedName>
        <fullName evidence="1">HTH cro/C1-type domain-containing protein</fullName>
    </recommendedName>
</protein>
<dbReference type="SMART" id="SM00530">
    <property type="entry name" value="HTH_XRE"/>
    <property type="match status" value="1"/>
</dbReference>
<dbReference type="Pfam" id="PF13443">
    <property type="entry name" value="HTH_26"/>
    <property type="match status" value="1"/>
</dbReference>
<dbReference type="EMBL" id="BAABCW010000011">
    <property type="protein sequence ID" value="GAA3512379.1"/>
    <property type="molecule type" value="Genomic_DNA"/>
</dbReference>
<feature type="domain" description="HTH cro/C1-type" evidence="1">
    <location>
        <begin position="23"/>
        <end position="77"/>
    </location>
</feature>
<evidence type="ECO:0000259" key="1">
    <source>
        <dbReference type="PROSITE" id="PS50943"/>
    </source>
</evidence>
<reference evidence="3" key="1">
    <citation type="journal article" date="2019" name="Int. J. Syst. Evol. Microbiol.">
        <title>The Global Catalogue of Microorganisms (GCM) 10K type strain sequencing project: providing services to taxonomists for standard genome sequencing and annotation.</title>
        <authorList>
            <consortium name="The Broad Institute Genomics Platform"/>
            <consortium name="The Broad Institute Genome Sequencing Center for Infectious Disease"/>
            <person name="Wu L."/>
            <person name="Ma J."/>
        </authorList>
    </citation>
    <scope>NUCLEOTIDE SEQUENCE [LARGE SCALE GENOMIC DNA]</scope>
    <source>
        <strain evidence="3">JCM 17106</strain>
    </source>
</reference>
<gene>
    <name evidence="2" type="ORF">GCM10022393_27660</name>
</gene>
<proteinExistence type="predicted"/>
<dbReference type="PROSITE" id="PS50943">
    <property type="entry name" value="HTH_CROC1"/>
    <property type="match status" value="1"/>
</dbReference>
<evidence type="ECO:0000313" key="3">
    <source>
        <dbReference type="Proteomes" id="UP001500459"/>
    </source>
</evidence>
<evidence type="ECO:0000313" key="2">
    <source>
        <dbReference type="EMBL" id="GAA3512379.1"/>
    </source>
</evidence>
<dbReference type="Gene3D" id="1.10.260.40">
    <property type="entry name" value="lambda repressor-like DNA-binding domains"/>
    <property type="match status" value="1"/>
</dbReference>
<dbReference type="SUPFAM" id="SSF47413">
    <property type="entry name" value="lambda repressor-like DNA-binding domains"/>
    <property type="match status" value="1"/>
</dbReference>
<dbReference type="InterPro" id="IPR010982">
    <property type="entry name" value="Lambda_DNA-bd_dom_sf"/>
</dbReference>
<name>A0ABP6UMC8_9FLAO</name>
<sequence>MFLEYCFMKNIDDKKLRAIGKRINDLRIEKRMSIQELADKANIERSNLSRISTKGSNFTLLTLLKIITALECEPNDIIL</sequence>